<name>A0ABT4CLW7_9CLOT</name>
<dbReference type="Proteomes" id="UP001079657">
    <property type="component" value="Unassembled WGS sequence"/>
</dbReference>
<evidence type="ECO:0000313" key="2">
    <source>
        <dbReference type="EMBL" id="MCY6369106.1"/>
    </source>
</evidence>
<keyword evidence="1" id="KW-0472">Membrane</keyword>
<evidence type="ECO:0000313" key="3">
    <source>
        <dbReference type="Proteomes" id="UP001079657"/>
    </source>
</evidence>
<feature type="transmembrane region" description="Helical" evidence="1">
    <location>
        <begin position="48"/>
        <end position="67"/>
    </location>
</feature>
<accession>A0ABT4CLW7</accession>
<comment type="caution">
    <text evidence="2">The sequence shown here is derived from an EMBL/GenBank/DDBJ whole genome shotgun (WGS) entry which is preliminary data.</text>
</comment>
<feature type="transmembrane region" description="Helical" evidence="1">
    <location>
        <begin position="7"/>
        <end position="28"/>
    </location>
</feature>
<evidence type="ECO:0000256" key="1">
    <source>
        <dbReference type="SAM" id="Phobius"/>
    </source>
</evidence>
<proteinExistence type="predicted"/>
<dbReference type="Pfam" id="PF14034">
    <property type="entry name" value="Spore_YtrH"/>
    <property type="match status" value="1"/>
</dbReference>
<keyword evidence="3" id="KW-1185">Reference proteome</keyword>
<keyword evidence="1" id="KW-0812">Transmembrane</keyword>
<dbReference type="RefSeq" id="WP_268047431.1">
    <property type="nucleotide sequence ID" value="NZ_JAPQES010000001.1"/>
</dbReference>
<dbReference type="EMBL" id="JAPQES010000001">
    <property type="protein sequence ID" value="MCY6369106.1"/>
    <property type="molecule type" value="Genomic_DNA"/>
</dbReference>
<protein>
    <submittedName>
        <fullName evidence="2">YtrH family sporulation protein</fullName>
    </submittedName>
</protein>
<gene>
    <name evidence="2" type="ORF">OXH55_00410</name>
</gene>
<keyword evidence="1" id="KW-1133">Transmembrane helix</keyword>
<reference evidence="2" key="1">
    <citation type="submission" date="2022-12" db="EMBL/GenBank/DDBJ databases">
        <authorList>
            <person name="Wang J."/>
        </authorList>
    </citation>
    <scope>NUCLEOTIDE SEQUENCE</scope>
    <source>
        <strain evidence="2">HY-42-06</strain>
    </source>
</reference>
<sequence length="112" mass="12133">MSNFISNIIYSFFISFGVIIGGSSFAGLGALVNNHPPFKTMVDLADSIKIWAVAIALGGTFSSFQLIEEGIFRGETTSLAKQIIYILAALIGANLGVRFIKLIQKCGQIWMQ</sequence>
<feature type="transmembrane region" description="Helical" evidence="1">
    <location>
        <begin position="79"/>
        <end position="100"/>
    </location>
</feature>
<dbReference type="InterPro" id="IPR025689">
    <property type="entry name" value="Spore_YtrH"/>
</dbReference>
<organism evidence="2 3">
    <name type="scientific">Clostridium ganghwense</name>
    <dbReference type="NCBI Taxonomy" id="312089"/>
    <lineage>
        <taxon>Bacteria</taxon>
        <taxon>Bacillati</taxon>
        <taxon>Bacillota</taxon>
        <taxon>Clostridia</taxon>
        <taxon>Eubacteriales</taxon>
        <taxon>Clostridiaceae</taxon>
        <taxon>Clostridium</taxon>
    </lineage>
</organism>